<evidence type="ECO:0000256" key="3">
    <source>
        <dbReference type="ARBA" id="ARBA00011738"/>
    </source>
</evidence>
<evidence type="ECO:0000256" key="4">
    <source>
        <dbReference type="ARBA" id="ARBA00022448"/>
    </source>
</evidence>
<evidence type="ECO:0000256" key="8">
    <source>
        <dbReference type="PIRNR" id="PIRNR003107"/>
    </source>
</evidence>
<evidence type="ECO:0000313" key="11">
    <source>
        <dbReference type="Proteomes" id="UP000009047"/>
    </source>
</evidence>
<feature type="domain" description="PhoU" evidence="9">
    <location>
        <begin position="18"/>
        <end position="104"/>
    </location>
</feature>
<dbReference type="PANTHER" id="PTHR42930:SF3">
    <property type="entry name" value="PHOSPHATE-SPECIFIC TRANSPORT SYSTEM ACCESSORY PROTEIN PHOU"/>
    <property type="match status" value="1"/>
</dbReference>
<evidence type="ECO:0000256" key="6">
    <source>
        <dbReference type="ARBA" id="ARBA00022592"/>
    </source>
</evidence>
<dbReference type="RefSeq" id="WP_013257887.1">
    <property type="nucleotide sequence ID" value="NC_014365.1"/>
</dbReference>
<sequence length="227" mass="25696">MSVTQFHRQMQQIKEDLVKMAGLVEEALLWSIEALSKRDSQLAQRVISGDRRIDLLENAIDRSCLTLLATYQPVAVDLRFLASALKACSAVERMGDQAVNIAQRALVLCELHPSTVPGTIRTMAEIAREMGSQALDSFMREDLDLARKVIVRDDDLDTMYRVFLEEMIQWMTDEHRLIRRGVEYILASRHLERIGDEATNIAEEAFFLVEGRIVRHGGEDDVAVGPL</sequence>
<dbReference type="Pfam" id="PF01895">
    <property type="entry name" value="PhoU"/>
    <property type="match status" value="2"/>
</dbReference>
<dbReference type="Gene3D" id="1.20.58.220">
    <property type="entry name" value="Phosphate transport system protein phou homolog 2, domain 2"/>
    <property type="match status" value="1"/>
</dbReference>
<evidence type="ECO:0000256" key="2">
    <source>
        <dbReference type="ARBA" id="ARBA00008107"/>
    </source>
</evidence>
<dbReference type="EMBL" id="CP002085">
    <property type="protein sequence ID" value="ADK84433.1"/>
    <property type="molecule type" value="Genomic_DNA"/>
</dbReference>
<organism evidence="10 11">
    <name type="scientific">Desulfarculus baarsii (strain ATCC 33931 / DSM 2075 / LMG 7858 / VKM B-1802 / 2st14)</name>
    <dbReference type="NCBI Taxonomy" id="644282"/>
    <lineage>
        <taxon>Bacteria</taxon>
        <taxon>Pseudomonadati</taxon>
        <taxon>Thermodesulfobacteriota</taxon>
        <taxon>Desulfarculia</taxon>
        <taxon>Desulfarculales</taxon>
        <taxon>Desulfarculaceae</taxon>
        <taxon>Desulfarculus</taxon>
    </lineage>
</organism>
<comment type="subcellular location">
    <subcellularLocation>
        <location evidence="1 8">Cytoplasm</location>
    </subcellularLocation>
</comment>
<comment type="similarity">
    <text evidence="2 8">Belongs to the PhoU family.</text>
</comment>
<dbReference type="STRING" id="644282.Deba_1065"/>
<keyword evidence="5 8" id="KW-0963">Cytoplasm</keyword>
<dbReference type="AlphaFoldDB" id="E1QIL0"/>
<dbReference type="InterPro" id="IPR028366">
    <property type="entry name" value="PhoU"/>
</dbReference>
<dbReference type="HOGENOM" id="CLU_078518_3_0_7"/>
<evidence type="ECO:0000313" key="10">
    <source>
        <dbReference type="EMBL" id="ADK84433.1"/>
    </source>
</evidence>
<reference evidence="10 11" key="1">
    <citation type="journal article" date="2010" name="Stand. Genomic Sci.">
        <title>Complete genome sequence of Desulfarculus baarsii type strain (2st14).</title>
        <authorList>
            <person name="Sun H."/>
            <person name="Spring S."/>
            <person name="Lapidus A."/>
            <person name="Davenport K."/>
            <person name="Del Rio T.G."/>
            <person name="Tice H."/>
            <person name="Nolan M."/>
            <person name="Copeland A."/>
            <person name="Cheng J.F."/>
            <person name="Lucas S."/>
            <person name="Tapia R."/>
            <person name="Goodwin L."/>
            <person name="Pitluck S."/>
            <person name="Ivanova N."/>
            <person name="Pagani I."/>
            <person name="Mavromatis K."/>
            <person name="Ovchinnikova G."/>
            <person name="Pati A."/>
            <person name="Chen A."/>
            <person name="Palaniappan K."/>
            <person name="Hauser L."/>
            <person name="Chang Y.J."/>
            <person name="Jeffries C.D."/>
            <person name="Detter J.C."/>
            <person name="Han C."/>
            <person name="Rohde M."/>
            <person name="Brambilla E."/>
            <person name="Goker M."/>
            <person name="Woyke T."/>
            <person name="Bristow J."/>
            <person name="Eisen J.A."/>
            <person name="Markowitz V."/>
            <person name="Hugenholtz P."/>
            <person name="Kyrpides N.C."/>
            <person name="Klenk H.P."/>
            <person name="Land M."/>
        </authorList>
    </citation>
    <scope>NUCLEOTIDE SEQUENCE [LARGE SCALE GENOMIC DNA]</scope>
    <source>
        <strain evidence="11">ATCC 33931 / DSM 2075 / LMG 7858 / VKM B-1802 / 2st14</strain>
    </source>
</reference>
<evidence type="ECO:0000256" key="1">
    <source>
        <dbReference type="ARBA" id="ARBA00004496"/>
    </source>
</evidence>
<dbReference type="PIRSF" id="PIRSF003107">
    <property type="entry name" value="PhoU"/>
    <property type="match status" value="1"/>
</dbReference>
<dbReference type="GO" id="GO:0045936">
    <property type="term" value="P:negative regulation of phosphate metabolic process"/>
    <property type="evidence" value="ECO:0007669"/>
    <property type="project" value="InterPro"/>
</dbReference>
<gene>
    <name evidence="10" type="ordered locus">Deba_1065</name>
</gene>
<comment type="function">
    <text evidence="7 8">Plays a role in the regulation of phosphate uptake.</text>
</comment>
<dbReference type="SUPFAM" id="SSF109755">
    <property type="entry name" value="PhoU-like"/>
    <property type="match status" value="1"/>
</dbReference>
<dbReference type="InterPro" id="IPR038078">
    <property type="entry name" value="PhoU-like_sf"/>
</dbReference>
<evidence type="ECO:0000259" key="9">
    <source>
        <dbReference type="Pfam" id="PF01895"/>
    </source>
</evidence>
<keyword evidence="6 8" id="KW-0592">Phosphate transport</keyword>
<dbReference type="OrthoDB" id="9814256at2"/>
<dbReference type="PANTHER" id="PTHR42930">
    <property type="entry name" value="PHOSPHATE-SPECIFIC TRANSPORT SYSTEM ACCESSORY PROTEIN PHOU"/>
    <property type="match status" value="1"/>
</dbReference>
<evidence type="ECO:0000256" key="7">
    <source>
        <dbReference type="ARBA" id="ARBA00056181"/>
    </source>
</evidence>
<dbReference type="eggNOG" id="COG0704">
    <property type="taxonomic scope" value="Bacteria"/>
</dbReference>
<protein>
    <recommendedName>
        <fullName evidence="8">Phosphate-specific transport system accessory protein PhoU</fullName>
    </recommendedName>
</protein>
<keyword evidence="11" id="KW-1185">Reference proteome</keyword>
<comment type="subunit">
    <text evidence="3 8">Homodimer.</text>
</comment>
<dbReference type="GO" id="GO:0030643">
    <property type="term" value="P:intracellular phosphate ion homeostasis"/>
    <property type="evidence" value="ECO:0007669"/>
    <property type="project" value="InterPro"/>
</dbReference>
<dbReference type="FunFam" id="1.20.58.220:FF:000004">
    <property type="entry name" value="Phosphate-specific transport system accessory protein PhoU"/>
    <property type="match status" value="1"/>
</dbReference>
<dbReference type="GO" id="GO:0006817">
    <property type="term" value="P:phosphate ion transport"/>
    <property type="evidence" value="ECO:0007669"/>
    <property type="project" value="UniProtKB-KW"/>
</dbReference>
<accession>E1QIL0</accession>
<feature type="domain" description="PhoU" evidence="9">
    <location>
        <begin position="120"/>
        <end position="204"/>
    </location>
</feature>
<dbReference type="Proteomes" id="UP000009047">
    <property type="component" value="Chromosome"/>
</dbReference>
<dbReference type="KEGG" id="dbr:Deba_1065"/>
<dbReference type="InterPro" id="IPR026022">
    <property type="entry name" value="PhoU_dom"/>
</dbReference>
<proteinExistence type="inferred from homology"/>
<name>E1QIL0_DESB2</name>
<evidence type="ECO:0000256" key="5">
    <source>
        <dbReference type="ARBA" id="ARBA00022490"/>
    </source>
</evidence>
<dbReference type="GO" id="GO:0005737">
    <property type="term" value="C:cytoplasm"/>
    <property type="evidence" value="ECO:0007669"/>
    <property type="project" value="UniProtKB-SubCell"/>
</dbReference>
<dbReference type="NCBIfam" id="TIGR02135">
    <property type="entry name" value="phoU_full"/>
    <property type="match status" value="1"/>
</dbReference>
<keyword evidence="4 8" id="KW-0813">Transport</keyword>